<keyword evidence="2" id="KW-1185">Reference proteome</keyword>
<evidence type="ECO:0000313" key="1">
    <source>
        <dbReference type="EMBL" id="GIO39418.1"/>
    </source>
</evidence>
<sequence length="78" mass="9257">MDNYPQNYPQQILQKLTRYVYAQCTSRISIMQFSHCSDSQRAVLDSMTTVERPHENMDRTHAVKKFTLNSVEMLEMRI</sequence>
<dbReference type="Proteomes" id="UP000681162">
    <property type="component" value="Unassembled WGS sequence"/>
</dbReference>
<dbReference type="EMBL" id="BORR01000021">
    <property type="protein sequence ID" value="GIO39418.1"/>
    <property type="molecule type" value="Genomic_DNA"/>
</dbReference>
<gene>
    <name evidence="1" type="ORF">J41TS12_42790</name>
</gene>
<reference evidence="1 2" key="1">
    <citation type="submission" date="2021-03" db="EMBL/GenBank/DDBJ databases">
        <title>Antimicrobial resistance genes in bacteria isolated from Japanese honey, and their potential for conferring macrolide and lincosamide resistance in the American foulbrood pathogen Paenibacillus larvae.</title>
        <authorList>
            <person name="Okamoto M."/>
            <person name="Kumagai M."/>
            <person name="Kanamori H."/>
            <person name="Takamatsu D."/>
        </authorList>
    </citation>
    <scope>NUCLEOTIDE SEQUENCE [LARGE SCALE GENOMIC DNA]</scope>
    <source>
        <strain evidence="1 2">J41TS12</strain>
    </source>
</reference>
<organism evidence="1 2">
    <name type="scientific">Paenibacillus antibioticophila</name>
    <dbReference type="NCBI Taxonomy" id="1274374"/>
    <lineage>
        <taxon>Bacteria</taxon>
        <taxon>Bacillati</taxon>
        <taxon>Bacillota</taxon>
        <taxon>Bacilli</taxon>
        <taxon>Bacillales</taxon>
        <taxon>Paenibacillaceae</taxon>
        <taxon>Paenibacillus</taxon>
    </lineage>
</organism>
<comment type="caution">
    <text evidence="1">The sequence shown here is derived from an EMBL/GenBank/DDBJ whole genome shotgun (WGS) entry which is preliminary data.</text>
</comment>
<proteinExistence type="predicted"/>
<accession>A0A920CJ62</accession>
<name>A0A920CJ62_9BACL</name>
<dbReference type="AlphaFoldDB" id="A0A920CJ62"/>
<protein>
    <submittedName>
        <fullName evidence="1">Uncharacterized protein</fullName>
    </submittedName>
</protein>
<evidence type="ECO:0000313" key="2">
    <source>
        <dbReference type="Proteomes" id="UP000681162"/>
    </source>
</evidence>